<organism evidence="2 3">
    <name type="scientific">Flagellimonas allohymeniacidonis</name>
    <dbReference type="NCBI Taxonomy" id="2517819"/>
    <lineage>
        <taxon>Bacteria</taxon>
        <taxon>Pseudomonadati</taxon>
        <taxon>Bacteroidota</taxon>
        <taxon>Flavobacteriia</taxon>
        <taxon>Flavobacteriales</taxon>
        <taxon>Flavobacteriaceae</taxon>
        <taxon>Flagellimonas</taxon>
    </lineage>
</organism>
<name>A0A4Q8QIA4_9FLAO</name>
<dbReference type="OrthoDB" id="7204227at2"/>
<protein>
    <submittedName>
        <fullName evidence="2">Nuclear transport factor 2 family protein</fullName>
    </submittedName>
</protein>
<sequence>MTKQKNDRKLLVLFAFFLSSGVLAQTVNHFPAEGAKQQIQMKIDHLLDNLKEGNVAVLESYHYNGEESSYFTKRGLLDYDGIVALESGFFSSLRNFDSQVHNLRVDLVGSGKDVAICTFIYSYSGIFRDTPIAREGLKVSAIFIKTGDEWQVVHKNVSE</sequence>
<keyword evidence="3" id="KW-1185">Reference proteome</keyword>
<evidence type="ECO:0000313" key="3">
    <source>
        <dbReference type="Proteomes" id="UP000291981"/>
    </source>
</evidence>
<gene>
    <name evidence="2" type="ORF">EW142_07210</name>
</gene>
<evidence type="ECO:0000313" key="2">
    <source>
        <dbReference type="EMBL" id="TAI49577.1"/>
    </source>
</evidence>
<evidence type="ECO:0000256" key="1">
    <source>
        <dbReference type="SAM" id="SignalP"/>
    </source>
</evidence>
<keyword evidence="1" id="KW-0732">Signal</keyword>
<proteinExistence type="predicted"/>
<dbReference type="SUPFAM" id="SSF54427">
    <property type="entry name" value="NTF2-like"/>
    <property type="match status" value="1"/>
</dbReference>
<feature type="chain" id="PRO_5020295893" evidence="1">
    <location>
        <begin position="25"/>
        <end position="159"/>
    </location>
</feature>
<feature type="signal peptide" evidence="1">
    <location>
        <begin position="1"/>
        <end position="24"/>
    </location>
</feature>
<accession>A0A4Q8QIA4</accession>
<dbReference type="Gene3D" id="3.10.450.50">
    <property type="match status" value="1"/>
</dbReference>
<dbReference type="Proteomes" id="UP000291981">
    <property type="component" value="Unassembled WGS sequence"/>
</dbReference>
<dbReference type="EMBL" id="SGIU01000001">
    <property type="protein sequence ID" value="TAI49577.1"/>
    <property type="molecule type" value="Genomic_DNA"/>
</dbReference>
<dbReference type="RefSeq" id="WP_130611732.1">
    <property type="nucleotide sequence ID" value="NZ_SGIU01000001.1"/>
</dbReference>
<dbReference type="AlphaFoldDB" id="A0A4Q8QIA4"/>
<comment type="caution">
    <text evidence="2">The sequence shown here is derived from an EMBL/GenBank/DDBJ whole genome shotgun (WGS) entry which is preliminary data.</text>
</comment>
<dbReference type="InterPro" id="IPR032710">
    <property type="entry name" value="NTF2-like_dom_sf"/>
</dbReference>
<reference evidence="2 3" key="1">
    <citation type="submission" date="2019-02" db="EMBL/GenBank/DDBJ databases">
        <title>Draft genome sequence of Muricauda sp. 176CP4-71.</title>
        <authorList>
            <person name="Park J.-S."/>
        </authorList>
    </citation>
    <scope>NUCLEOTIDE SEQUENCE [LARGE SCALE GENOMIC DNA]</scope>
    <source>
        <strain evidence="2 3">176CP4-71</strain>
    </source>
</reference>